<evidence type="ECO:0000313" key="3">
    <source>
        <dbReference type="Proteomes" id="UP000664815"/>
    </source>
</evidence>
<accession>A0A9D8Q130</accession>
<feature type="region of interest" description="Disordered" evidence="1">
    <location>
        <begin position="155"/>
        <end position="176"/>
    </location>
</feature>
<dbReference type="Pfam" id="PF13730">
    <property type="entry name" value="HTH_36"/>
    <property type="match status" value="1"/>
</dbReference>
<organism evidence="2 3">
    <name type="scientific">Stenotrophomonas nitritireducens</name>
    <dbReference type="NCBI Taxonomy" id="83617"/>
    <lineage>
        <taxon>Bacteria</taxon>
        <taxon>Pseudomonadati</taxon>
        <taxon>Pseudomonadota</taxon>
        <taxon>Gammaproteobacteria</taxon>
        <taxon>Lysobacterales</taxon>
        <taxon>Lysobacteraceae</taxon>
        <taxon>Stenotrophomonas</taxon>
    </lineage>
</organism>
<reference evidence="2" key="1">
    <citation type="submission" date="2021-02" db="EMBL/GenBank/DDBJ databases">
        <title>Thiocyanate and organic carbon inputs drive convergent selection for specific autotrophic Afipia and Thiobacillus strains within complex microbiomes.</title>
        <authorList>
            <person name="Huddy R.J."/>
            <person name="Sachdeva R."/>
            <person name="Kadzinga F."/>
            <person name="Kantor R.S."/>
            <person name="Harrison S.T.L."/>
            <person name="Banfield J.F."/>
        </authorList>
    </citation>
    <scope>NUCLEOTIDE SEQUENCE</scope>
    <source>
        <strain evidence="2">SCN18_10_11_15_R1_P_69_7</strain>
    </source>
</reference>
<dbReference type="EMBL" id="JAFKMG010000738">
    <property type="protein sequence ID" value="MBN8799301.1"/>
    <property type="molecule type" value="Genomic_DNA"/>
</dbReference>
<comment type="caution">
    <text evidence="2">The sequence shown here is derived from an EMBL/GenBank/DDBJ whole genome shotgun (WGS) entry which is preliminary data.</text>
</comment>
<evidence type="ECO:0008006" key="4">
    <source>
        <dbReference type="Google" id="ProtNLM"/>
    </source>
</evidence>
<proteinExistence type="predicted"/>
<evidence type="ECO:0000313" key="2">
    <source>
        <dbReference type="EMBL" id="MBN8799301.1"/>
    </source>
</evidence>
<feature type="compositionally biased region" description="Polar residues" evidence="1">
    <location>
        <begin position="165"/>
        <end position="176"/>
    </location>
</feature>
<evidence type="ECO:0000256" key="1">
    <source>
        <dbReference type="SAM" id="MobiDB-lite"/>
    </source>
</evidence>
<gene>
    <name evidence="2" type="ORF">J0H45_08085</name>
</gene>
<sequence>MVFDRYHAGGGEMLLALALADHAHDDGTHIFPSVALLAAKTRQSERTVQYQLRAMQAAGWLVLVSAGTGGRLAGQGYAGRPREYRINSEWIKGAEIAPLKSGAEKDDLNAGRASCAERKGADFAPLNEGGKGANSGAKGCKPASLRVQNGALKGATAIAPEPKATKSNQEQPTPRTCVSGRLAESDIDRELAPLGQLPAGLDREVMAQFVRHRRVINRTLSVQGWLQILPTLRSIADAGGDMNQSLRDAMAAGLSLPVTPKPGAQSHGTAAQGSAAGVSKLRAEYERRHGGNRPGSTGAAGRAEPAGGVIDGEFSVVG</sequence>
<dbReference type="AlphaFoldDB" id="A0A9D8Q130"/>
<feature type="region of interest" description="Disordered" evidence="1">
    <location>
        <begin position="258"/>
        <end position="311"/>
    </location>
</feature>
<protein>
    <recommendedName>
        <fullName evidence="4">Helix-turn-helix domain-containing protein</fullName>
    </recommendedName>
</protein>
<name>A0A9D8Q130_9GAMM</name>
<dbReference type="Proteomes" id="UP000664815">
    <property type="component" value="Unassembled WGS sequence"/>
</dbReference>